<proteinExistence type="predicted"/>
<comment type="caution">
    <text evidence="1">The sequence shown here is derived from an EMBL/GenBank/DDBJ whole genome shotgun (WGS) entry which is preliminary data.</text>
</comment>
<evidence type="ECO:0000313" key="2">
    <source>
        <dbReference type="Proteomes" id="UP000095131"/>
    </source>
</evidence>
<accession>A0A1E3WHT2</accession>
<sequence>MVGDARFYEGTILRKLNEDVTQKDAIDLFDYLNQRFSKSNAAMTSGKIVKTGKLFKA</sequence>
<dbReference type="Proteomes" id="UP000095131">
    <property type="component" value="Unassembled WGS sequence"/>
</dbReference>
<gene>
    <name evidence="1" type="ORF">VSF3289_04494</name>
</gene>
<reference evidence="1 2" key="1">
    <citation type="submission" date="2016-08" db="EMBL/GenBank/DDBJ databases">
        <title>Genome sequencing of Vibrio scophthalmi strain FP3289, an isolated from Paralichthys olivaceus.</title>
        <authorList>
            <person name="Han H.-J."/>
        </authorList>
    </citation>
    <scope>NUCLEOTIDE SEQUENCE [LARGE SCALE GENOMIC DNA]</scope>
    <source>
        <strain evidence="1 2">FP3289</strain>
    </source>
</reference>
<name>A0A1E3WHT2_9VIBR</name>
<protein>
    <submittedName>
        <fullName evidence="1">Uncharacterized protein</fullName>
    </submittedName>
</protein>
<evidence type="ECO:0000313" key="1">
    <source>
        <dbReference type="EMBL" id="ODS05353.1"/>
    </source>
</evidence>
<dbReference type="AlphaFoldDB" id="A0A1E3WHT2"/>
<organism evidence="1 2">
    <name type="scientific">Vibrio scophthalmi</name>
    <dbReference type="NCBI Taxonomy" id="45658"/>
    <lineage>
        <taxon>Bacteria</taxon>
        <taxon>Pseudomonadati</taxon>
        <taxon>Pseudomonadota</taxon>
        <taxon>Gammaproteobacteria</taxon>
        <taxon>Vibrionales</taxon>
        <taxon>Vibrionaceae</taxon>
        <taxon>Vibrio</taxon>
    </lineage>
</organism>
<dbReference type="EMBL" id="MDCJ01000007">
    <property type="protein sequence ID" value="ODS05353.1"/>
    <property type="molecule type" value="Genomic_DNA"/>
</dbReference>